<keyword evidence="6" id="KW-1185">Reference proteome</keyword>
<dbReference type="OrthoDB" id="1928519at2759"/>
<dbReference type="GO" id="GO:0003677">
    <property type="term" value="F:DNA binding"/>
    <property type="evidence" value="ECO:0007669"/>
    <property type="project" value="UniProtKB-KW"/>
</dbReference>
<proteinExistence type="predicted"/>
<keyword evidence="2" id="KW-0479">Metal-binding</keyword>
<feature type="domain" description="C3H1-type" evidence="4">
    <location>
        <begin position="377"/>
        <end position="405"/>
    </location>
</feature>
<dbReference type="PANTHER" id="PTHR33400">
    <property type="entry name" value="ZINC FINGER CCCH DOMAIN-CONTAINING PROTEIN 6-RELATED"/>
    <property type="match status" value="1"/>
</dbReference>
<feature type="region of interest" description="Disordered" evidence="3">
    <location>
        <begin position="45"/>
        <end position="67"/>
    </location>
</feature>
<protein>
    <submittedName>
        <fullName evidence="5">Zinc finger CCCH domain-containing protein 6</fullName>
    </submittedName>
</protein>
<reference evidence="5" key="1">
    <citation type="submission" date="2020-09" db="EMBL/GenBank/DDBJ databases">
        <title>Genome-Enabled Discovery of Anthraquinone Biosynthesis in Senna tora.</title>
        <authorList>
            <person name="Kang S.-H."/>
            <person name="Pandey R.P."/>
            <person name="Lee C.-M."/>
            <person name="Sim J.-S."/>
            <person name="Jeong J.-T."/>
            <person name="Choi B.-S."/>
            <person name="Jung M."/>
            <person name="Ginzburg D."/>
            <person name="Zhao K."/>
            <person name="Won S.Y."/>
            <person name="Oh T.-J."/>
            <person name="Yu Y."/>
            <person name="Kim N.-H."/>
            <person name="Lee O.R."/>
            <person name="Lee T.-H."/>
            <person name="Bashyal P."/>
            <person name="Kim T.-S."/>
            <person name="Lee W.-H."/>
            <person name="Kawkins C."/>
            <person name="Kim C.-K."/>
            <person name="Kim J.S."/>
            <person name="Ahn B.O."/>
            <person name="Rhee S.Y."/>
            <person name="Sohng J.K."/>
        </authorList>
    </citation>
    <scope>NUCLEOTIDE SEQUENCE</scope>
    <source>
        <tissue evidence="5">Leaf</tissue>
    </source>
</reference>
<dbReference type="Proteomes" id="UP000634136">
    <property type="component" value="Unassembled WGS sequence"/>
</dbReference>
<keyword evidence="2" id="KW-0863">Zinc-finger</keyword>
<sequence length="430" mass="46213">MRDFQKSKRVSWASDSDICQVRLFLSEESPSQVGLSAQDDLQAKTSLLSHPGGGGSEGILPPGFEGAHPSSQLQVNLSQIPMIRWTNPPKMLLNLTWLVVAGEESKEVEDQNKREMRELEAIYPRTSSIPPNPSVSIDVADSHYTDSQTALIPITPIEDGDAAEDMSSGSMAPFDDSMGSQPPSLPVGVPKGSNSPASVELAHDVAAASLALTNIVHSSEHGNLIDHELLNKILSSPELIEKLVRDYGTVSNSQGVPNARSNPAAFPHPPTTVNQVETSTTSAAFSASASYPSLSGGQVVFNPSQSLTLPAVSPVTVSSSAIGGPPAKDSNYYKSLIQQHGGERQETLPYSGNCYMQQQPVGSQETTHNYRSREQKTKIMKPCIYFNSPRGCRNGVNCAYQHDAEFRPRGSAVPGIQNSKRMKLDSEISS</sequence>
<evidence type="ECO:0000256" key="1">
    <source>
        <dbReference type="ARBA" id="ARBA00023125"/>
    </source>
</evidence>
<dbReference type="PROSITE" id="PS50103">
    <property type="entry name" value="ZF_C3H1"/>
    <property type="match status" value="1"/>
</dbReference>
<dbReference type="AlphaFoldDB" id="A0A834T8H8"/>
<comment type="caution">
    <text evidence="5">The sequence shown here is derived from an EMBL/GenBank/DDBJ whole genome shotgun (WGS) entry which is preliminary data.</text>
</comment>
<keyword evidence="1" id="KW-0238">DNA-binding</keyword>
<gene>
    <name evidence="5" type="ORF">G2W53_031597</name>
</gene>
<feature type="region of interest" description="Disordered" evidence="3">
    <location>
        <begin position="410"/>
        <end position="430"/>
    </location>
</feature>
<organism evidence="5 6">
    <name type="scientific">Senna tora</name>
    <dbReference type="NCBI Taxonomy" id="362788"/>
    <lineage>
        <taxon>Eukaryota</taxon>
        <taxon>Viridiplantae</taxon>
        <taxon>Streptophyta</taxon>
        <taxon>Embryophyta</taxon>
        <taxon>Tracheophyta</taxon>
        <taxon>Spermatophyta</taxon>
        <taxon>Magnoliopsida</taxon>
        <taxon>eudicotyledons</taxon>
        <taxon>Gunneridae</taxon>
        <taxon>Pentapetalae</taxon>
        <taxon>rosids</taxon>
        <taxon>fabids</taxon>
        <taxon>Fabales</taxon>
        <taxon>Fabaceae</taxon>
        <taxon>Caesalpinioideae</taxon>
        <taxon>Cassia clade</taxon>
        <taxon>Senna</taxon>
    </lineage>
</organism>
<dbReference type="PANTHER" id="PTHR33400:SF2">
    <property type="entry name" value="ZINC FINGER CCCH DOMAIN-CONTAINING PROTEIN 6"/>
    <property type="match status" value="1"/>
</dbReference>
<evidence type="ECO:0000256" key="2">
    <source>
        <dbReference type="PROSITE-ProRule" id="PRU00723"/>
    </source>
</evidence>
<accession>A0A834T8H8</accession>
<feature type="region of interest" description="Disordered" evidence="3">
    <location>
        <begin position="161"/>
        <end position="196"/>
    </location>
</feature>
<evidence type="ECO:0000313" key="5">
    <source>
        <dbReference type="EMBL" id="KAF7817628.1"/>
    </source>
</evidence>
<feature type="zinc finger region" description="C3H1-type" evidence="2">
    <location>
        <begin position="377"/>
        <end position="405"/>
    </location>
</feature>
<evidence type="ECO:0000259" key="4">
    <source>
        <dbReference type="PROSITE" id="PS50103"/>
    </source>
</evidence>
<evidence type="ECO:0000313" key="6">
    <source>
        <dbReference type="Proteomes" id="UP000634136"/>
    </source>
</evidence>
<evidence type="ECO:0000256" key="3">
    <source>
        <dbReference type="SAM" id="MobiDB-lite"/>
    </source>
</evidence>
<dbReference type="EMBL" id="JAAIUW010000009">
    <property type="protein sequence ID" value="KAF7817628.1"/>
    <property type="molecule type" value="Genomic_DNA"/>
</dbReference>
<keyword evidence="2" id="KW-0862">Zinc</keyword>
<dbReference type="InterPro" id="IPR000571">
    <property type="entry name" value="Znf_CCCH"/>
</dbReference>
<dbReference type="GO" id="GO:0008270">
    <property type="term" value="F:zinc ion binding"/>
    <property type="evidence" value="ECO:0007669"/>
    <property type="project" value="UniProtKB-KW"/>
</dbReference>
<name>A0A834T8H8_9FABA</name>